<organism evidence="12">
    <name type="scientific">Noctiluca scintillans</name>
    <name type="common">Sea sparkle</name>
    <name type="synonym">Red tide dinoflagellate</name>
    <dbReference type="NCBI Taxonomy" id="2966"/>
    <lineage>
        <taxon>Eukaryota</taxon>
        <taxon>Sar</taxon>
        <taxon>Alveolata</taxon>
        <taxon>Dinophyceae</taxon>
        <taxon>Noctilucales</taxon>
        <taxon>Noctilucaceae</taxon>
        <taxon>Noctiluca</taxon>
    </lineage>
</organism>
<dbReference type="GO" id="GO:0005682">
    <property type="term" value="C:U5 snRNP"/>
    <property type="evidence" value="ECO:0007669"/>
    <property type="project" value="TreeGrafter"/>
</dbReference>
<dbReference type="SUPFAM" id="SSF50182">
    <property type="entry name" value="Sm-like ribonucleoproteins"/>
    <property type="match status" value="1"/>
</dbReference>
<dbReference type="PROSITE" id="PS52002">
    <property type="entry name" value="SM"/>
    <property type="match status" value="1"/>
</dbReference>
<evidence type="ECO:0000256" key="3">
    <source>
        <dbReference type="ARBA" id="ARBA00009123"/>
    </source>
</evidence>
<evidence type="ECO:0000256" key="6">
    <source>
        <dbReference type="ARBA" id="ARBA00022884"/>
    </source>
</evidence>
<evidence type="ECO:0000256" key="9">
    <source>
        <dbReference type="ARBA" id="ARBA00023274"/>
    </source>
</evidence>
<comment type="similarity">
    <text evidence="3">Belongs to the snRNP SmB/SmN family.</text>
</comment>
<dbReference type="PANTHER" id="PTHR10701:SF0">
    <property type="entry name" value="SMALL NUCLEAR RIBONUCLEOPROTEIN-ASSOCIATED PROTEIN B"/>
    <property type="match status" value="1"/>
</dbReference>
<dbReference type="GO" id="GO:0005685">
    <property type="term" value="C:U1 snRNP"/>
    <property type="evidence" value="ECO:0007669"/>
    <property type="project" value="TreeGrafter"/>
</dbReference>
<gene>
    <name evidence="12" type="ORF">NSCI0253_LOCUS473</name>
</gene>
<dbReference type="InterPro" id="IPR001163">
    <property type="entry name" value="Sm_dom_euk/arc"/>
</dbReference>
<keyword evidence="9" id="KW-0687">Ribonucleoprotein</keyword>
<keyword evidence="5" id="KW-0507">mRNA processing</keyword>
<evidence type="ECO:0000256" key="4">
    <source>
        <dbReference type="ARBA" id="ARBA00022490"/>
    </source>
</evidence>
<dbReference type="InterPro" id="IPR047575">
    <property type="entry name" value="Sm"/>
</dbReference>
<dbReference type="AlphaFoldDB" id="A0A7S0ZM53"/>
<dbReference type="GO" id="GO:0071004">
    <property type="term" value="C:U2-type prespliceosome"/>
    <property type="evidence" value="ECO:0007669"/>
    <property type="project" value="TreeGrafter"/>
</dbReference>
<evidence type="ECO:0000256" key="10">
    <source>
        <dbReference type="ARBA" id="ARBA00041355"/>
    </source>
</evidence>
<dbReference type="Pfam" id="PF01423">
    <property type="entry name" value="LSM"/>
    <property type="match status" value="1"/>
</dbReference>
<dbReference type="GO" id="GO:0000398">
    <property type="term" value="P:mRNA splicing, via spliceosome"/>
    <property type="evidence" value="ECO:0007669"/>
    <property type="project" value="TreeGrafter"/>
</dbReference>
<feature type="domain" description="Sm" evidence="11">
    <location>
        <begin position="4"/>
        <end position="86"/>
    </location>
</feature>
<evidence type="ECO:0000256" key="8">
    <source>
        <dbReference type="ARBA" id="ARBA00023242"/>
    </source>
</evidence>
<dbReference type="GO" id="GO:0005687">
    <property type="term" value="C:U4 snRNP"/>
    <property type="evidence" value="ECO:0007669"/>
    <property type="project" value="TreeGrafter"/>
</dbReference>
<dbReference type="PANTHER" id="PTHR10701">
    <property type="entry name" value="SMALL NUCLEAR RIBONUCLEOPROTEIN-ASSOCIATED PROTEIN B AND N"/>
    <property type="match status" value="1"/>
</dbReference>
<keyword evidence="8" id="KW-0539">Nucleus</keyword>
<dbReference type="Gene3D" id="2.30.30.100">
    <property type="match status" value="1"/>
</dbReference>
<dbReference type="GO" id="GO:0005737">
    <property type="term" value="C:cytoplasm"/>
    <property type="evidence" value="ECO:0007669"/>
    <property type="project" value="UniProtKB-SubCell"/>
</dbReference>
<evidence type="ECO:0000256" key="1">
    <source>
        <dbReference type="ARBA" id="ARBA00004123"/>
    </source>
</evidence>
<sequence>MSGGRNTRMAQWLDYRVRVTISDNRMLVGIFMAFDKYMNVVLADTEEFRKIKSKGRKDDEKEVKRTLGFVVLRGESIVSLMAEAPPPTGPKKTEITPGPGRGQVAGRGMAAAPLSSAPAGLGGPVRGIGGPGLGQMQPKAGALGAPPGMPGLPPGFPMRPANMPAMMPPPGMPPGMPGMPPPGMPGLGRGVGMPGAGRG</sequence>
<dbReference type="GO" id="GO:0070990">
    <property type="term" value="F:snRNP binding"/>
    <property type="evidence" value="ECO:0007669"/>
    <property type="project" value="TreeGrafter"/>
</dbReference>
<dbReference type="CDD" id="cd01717">
    <property type="entry name" value="Sm_B"/>
    <property type="match status" value="1"/>
</dbReference>
<dbReference type="GO" id="GO:0005686">
    <property type="term" value="C:U2 snRNP"/>
    <property type="evidence" value="ECO:0007669"/>
    <property type="project" value="TreeGrafter"/>
</dbReference>
<dbReference type="InterPro" id="IPR010920">
    <property type="entry name" value="LSM_dom_sf"/>
</dbReference>
<reference evidence="12" key="1">
    <citation type="submission" date="2021-01" db="EMBL/GenBank/DDBJ databases">
        <authorList>
            <person name="Corre E."/>
            <person name="Pelletier E."/>
            <person name="Niang G."/>
            <person name="Scheremetjew M."/>
            <person name="Finn R."/>
            <person name="Kale V."/>
            <person name="Holt S."/>
            <person name="Cochrane G."/>
            <person name="Meng A."/>
            <person name="Brown T."/>
            <person name="Cohen L."/>
        </authorList>
    </citation>
    <scope>NUCLEOTIDE SEQUENCE</scope>
</reference>
<keyword evidence="6" id="KW-0694">RNA-binding</keyword>
<evidence type="ECO:0000256" key="7">
    <source>
        <dbReference type="ARBA" id="ARBA00023187"/>
    </source>
</evidence>
<dbReference type="GO" id="GO:0071013">
    <property type="term" value="C:catalytic step 2 spliceosome"/>
    <property type="evidence" value="ECO:0007669"/>
    <property type="project" value="TreeGrafter"/>
</dbReference>
<evidence type="ECO:0000313" key="12">
    <source>
        <dbReference type="EMBL" id="CAD8826127.1"/>
    </source>
</evidence>
<keyword evidence="7" id="KW-0508">mRNA splicing</keyword>
<evidence type="ECO:0000259" key="11">
    <source>
        <dbReference type="PROSITE" id="PS52002"/>
    </source>
</evidence>
<proteinExistence type="inferred from homology"/>
<evidence type="ECO:0000256" key="2">
    <source>
        <dbReference type="ARBA" id="ARBA00004496"/>
    </source>
</evidence>
<dbReference type="GO" id="GO:0046540">
    <property type="term" value="C:U4/U6 x U5 tri-snRNP complex"/>
    <property type="evidence" value="ECO:0007669"/>
    <property type="project" value="TreeGrafter"/>
</dbReference>
<dbReference type="GO" id="GO:0003723">
    <property type="term" value="F:RNA binding"/>
    <property type="evidence" value="ECO:0007669"/>
    <property type="project" value="UniProtKB-KW"/>
</dbReference>
<accession>A0A7S0ZM53</accession>
<evidence type="ECO:0000256" key="5">
    <source>
        <dbReference type="ARBA" id="ARBA00022664"/>
    </source>
</evidence>
<dbReference type="EMBL" id="HBFQ01000741">
    <property type="protein sequence ID" value="CAD8826127.1"/>
    <property type="molecule type" value="Transcribed_RNA"/>
</dbReference>
<dbReference type="InterPro" id="IPR050914">
    <property type="entry name" value="snRNP_SmB/NAA38-like"/>
</dbReference>
<protein>
    <recommendedName>
        <fullName evidence="10">Sm protein B</fullName>
    </recommendedName>
</protein>
<dbReference type="SMART" id="SM00651">
    <property type="entry name" value="Sm"/>
    <property type="match status" value="1"/>
</dbReference>
<keyword evidence="4" id="KW-0963">Cytoplasm</keyword>
<comment type="subcellular location">
    <subcellularLocation>
        <location evidence="2">Cytoplasm</location>
    </subcellularLocation>
    <subcellularLocation>
        <location evidence="1">Nucleus</location>
    </subcellularLocation>
</comment>
<name>A0A7S0ZM53_NOCSC</name>